<evidence type="ECO:0000256" key="1">
    <source>
        <dbReference type="SAM" id="MobiDB-lite"/>
    </source>
</evidence>
<dbReference type="KEGG" id="ftj:FTUN_5518"/>
<proteinExistence type="predicted"/>
<protein>
    <submittedName>
        <fullName evidence="2">Uncharacterized protein</fullName>
    </submittedName>
</protein>
<evidence type="ECO:0000313" key="2">
    <source>
        <dbReference type="EMBL" id="QJW97938.1"/>
    </source>
</evidence>
<organism evidence="2 3">
    <name type="scientific">Frigoriglobus tundricola</name>
    <dbReference type="NCBI Taxonomy" id="2774151"/>
    <lineage>
        <taxon>Bacteria</taxon>
        <taxon>Pseudomonadati</taxon>
        <taxon>Planctomycetota</taxon>
        <taxon>Planctomycetia</taxon>
        <taxon>Gemmatales</taxon>
        <taxon>Gemmataceae</taxon>
        <taxon>Frigoriglobus</taxon>
    </lineage>
</organism>
<gene>
    <name evidence="2" type="ORF">FTUN_5518</name>
</gene>
<dbReference type="EMBL" id="CP053452">
    <property type="protein sequence ID" value="QJW97938.1"/>
    <property type="molecule type" value="Genomic_DNA"/>
</dbReference>
<name>A0A6M5YVG8_9BACT</name>
<accession>A0A6M5YVG8</accession>
<keyword evidence="3" id="KW-1185">Reference proteome</keyword>
<evidence type="ECO:0000313" key="3">
    <source>
        <dbReference type="Proteomes" id="UP000503447"/>
    </source>
</evidence>
<reference evidence="3" key="1">
    <citation type="submission" date="2020-05" db="EMBL/GenBank/DDBJ databases">
        <title>Frigoriglobus tundricola gen. nov., sp. nov., a psychrotolerant cellulolytic planctomycete of the family Gemmataceae with two divergent copies of 16S rRNA gene.</title>
        <authorList>
            <person name="Kulichevskaya I.S."/>
            <person name="Ivanova A.A."/>
            <person name="Naumoff D.G."/>
            <person name="Beletsky A.V."/>
            <person name="Rijpstra W.I.C."/>
            <person name="Sinninghe Damste J.S."/>
            <person name="Mardanov A.V."/>
            <person name="Ravin N.V."/>
            <person name="Dedysh S.N."/>
        </authorList>
    </citation>
    <scope>NUCLEOTIDE SEQUENCE [LARGE SCALE GENOMIC DNA]</scope>
    <source>
        <strain evidence="3">PL17</strain>
    </source>
</reference>
<feature type="compositionally biased region" description="Gly residues" evidence="1">
    <location>
        <begin position="126"/>
        <end position="137"/>
    </location>
</feature>
<feature type="region of interest" description="Disordered" evidence="1">
    <location>
        <begin position="49"/>
        <end position="137"/>
    </location>
</feature>
<dbReference type="AlphaFoldDB" id="A0A6M5YVG8"/>
<sequence length="137" mass="13947">MAHDPHPPFTTLTSNRDRLPNLFRPGARFEPGHRSPVRPFAPALVAAVTESRGDDNDPPATVKRYSPEMAVSPGKVGTSACPGAKLEGPPGRRQTAPTRAPLGVGGAAQAGHAKTGAYGAISDPGPGLGSGARAGPR</sequence>
<feature type="region of interest" description="Disordered" evidence="1">
    <location>
        <begin position="1"/>
        <end position="20"/>
    </location>
</feature>
<dbReference type="Proteomes" id="UP000503447">
    <property type="component" value="Chromosome"/>
</dbReference>